<evidence type="ECO:0000256" key="2">
    <source>
        <dbReference type="ARBA" id="ARBA00022475"/>
    </source>
</evidence>
<protein>
    <submittedName>
        <fullName evidence="10">Iron(III) transport system ATP-binding protein</fullName>
    </submittedName>
</protein>
<evidence type="ECO:0000256" key="7">
    <source>
        <dbReference type="ARBA" id="ARBA00023065"/>
    </source>
</evidence>
<accession>A0A7W6W9A2</accession>
<dbReference type="SUPFAM" id="SSF52540">
    <property type="entry name" value="P-loop containing nucleoside triphosphate hydrolases"/>
    <property type="match status" value="1"/>
</dbReference>
<dbReference type="InterPro" id="IPR003439">
    <property type="entry name" value="ABC_transporter-like_ATP-bd"/>
</dbReference>
<gene>
    <name evidence="10" type="ORF">GGD89_000847</name>
</gene>
<reference evidence="10 11" key="1">
    <citation type="submission" date="2020-08" db="EMBL/GenBank/DDBJ databases">
        <title>Genome sequencing of Purple Non-Sulfur Bacteria from various extreme environments.</title>
        <authorList>
            <person name="Mayer M."/>
        </authorList>
    </citation>
    <scope>NUCLEOTIDE SEQUENCE [LARGE SCALE GENOMIC DNA]</scope>
    <source>
        <strain evidence="10 11">JA131</strain>
    </source>
</reference>
<keyword evidence="5 10" id="KW-0067">ATP-binding</keyword>
<name>A0A7W6W9A2_9PROT</name>
<dbReference type="GO" id="GO:0016887">
    <property type="term" value="F:ATP hydrolysis activity"/>
    <property type="evidence" value="ECO:0007669"/>
    <property type="project" value="InterPro"/>
</dbReference>
<dbReference type="Gene3D" id="3.40.50.300">
    <property type="entry name" value="P-loop containing nucleotide triphosphate hydrolases"/>
    <property type="match status" value="1"/>
</dbReference>
<dbReference type="GO" id="GO:0015408">
    <property type="term" value="F:ABC-type ferric iron transporter activity"/>
    <property type="evidence" value="ECO:0007669"/>
    <property type="project" value="InterPro"/>
</dbReference>
<keyword evidence="7" id="KW-0406">Ion transport</keyword>
<evidence type="ECO:0000256" key="1">
    <source>
        <dbReference type="ARBA" id="ARBA00022448"/>
    </source>
</evidence>
<evidence type="ECO:0000313" key="10">
    <source>
        <dbReference type="EMBL" id="MBB4265232.1"/>
    </source>
</evidence>
<comment type="caution">
    <text evidence="10">The sequence shown here is derived from an EMBL/GenBank/DDBJ whole genome shotgun (WGS) entry which is preliminary data.</text>
</comment>
<keyword evidence="4" id="KW-0547">Nucleotide-binding</keyword>
<dbReference type="EMBL" id="JACIGK010000004">
    <property type="protein sequence ID" value="MBB4265232.1"/>
    <property type="molecule type" value="Genomic_DNA"/>
</dbReference>
<evidence type="ECO:0000259" key="9">
    <source>
        <dbReference type="PROSITE" id="PS50893"/>
    </source>
</evidence>
<evidence type="ECO:0000256" key="3">
    <source>
        <dbReference type="ARBA" id="ARBA00022496"/>
    </source>
</evidence>
<keyword evidence="6" id="KW-0408">Iron</keyword>
<dbReference type="GO" id="GO:0005524">
    <property type="term" value="F:ATP binding"/>
    <property type="evidence" value="ECO:0007669"/>
    <property type="project" value="UniProtKB-KW"/>
</dbReference>
<dbReference type="RefSeq" id="WP_184042850.1">
    <property type="nucleotide sequence ID" value="NZ_JACIGK010000004.1"/>
</dbReference>
<dbReference type="Pfam" id="PF00005">
    <property type="entry name" value="ABC_tran"/>
    <property type="match status" value="1"/>
</dbReference>
<dbReference type="InterPro" id="IPR017871">
    <property type="entry name" value="ABC_transporter-like_CS"/>
</dbReference>
<dbReference type="CDD" id="cd03259">
    <property type="entry name" value="ABC_Carb_Solutes_like"/>
    <property type="match status" value="1"/>
</dbReference>
<organism evidence="10 11">
    <name type="scientific">Roseospira visakhapatnamensis</name>
    <dbReference type="NCBI Taxonomy" id="390880"/>
    <lineage>
        <taxon>Bacteria</taxon>
        <taxon>Pseudomonadati</taxon>
        <taxon>Pseudomonadota</taxon>
        <taxon>Alphaproteobacteria</taxon>
        <taxon>Rhodospirillales</taxon>
        <taxon>Rhodospirillaceae</taxon>
        <taxon>Roseospira</taxon>
    </lineage>
</organism>
<dbReference type="GO" id="GO:0015697">
    <property type="term" value="P:quaternary ammonium group transport"/>
    <property type="evidence" value="ECO:0007669"/>
    <property type="project" value="UniProtKB-ARBA"/>
</dbReference>
<evidence type="ECO:0000256" key="8">
    <source>
        <dbReference type="ARBA" id="ARBA00023136"/>
    </source>
</evidence>
<keyword evidence="11" id="KW-1185">Reference proteome</keyword>
<keyword evidence="8" id="KW-0472">Membrane</keyword>
<dbReference type="SUPFAM" id="SSF50331">
    <property type="entry name" value="MOP-like"/>
    <property type="match status" value="1"/>
</dbReference>
<keyword evidence="2" id="KW-1003">Cell membrane</keyword>
<evidence type="ECO:0000256" key="5">
    <source>
        <dbReference type="ARBA" id="ARBA00022840"/>
    </source>
</evidence>
<dbReference type="PANTHER" id="PTHR42781:SF4">
    <property type="entry name" value="SPERMIDINE_PUTRESCINE IMPORT ATP-BINDING PROTEIN POTA"/>
    <property type="match status" value="1"/>
</dbReference>
<sequence length="375" mass="39903">MTGTIAAAPPALRFEDVTHGYHAAAPVVRALSLSLARGEVVCLLGPSGCGKTTTLRLAAGLDRPWAGRVDIAGRRVEDAGPTHVPPERRRVGFLFQDFALFPHLSVLGNVLFGLKDRPRRAARARALAMLGTVGLAERAGAYPHQLSGGQQQRVALARALAPEPALLLLDEPFSGLDTRLRRAVREQTLRVLQQSGVAALMVTHDPEEAMFMADRVALMQAGRVEQIDSPMQLHHRPRSAFAVRFFSEVNECVGRVEGGRVATPLGLFDAPDLAEGAAARVLARPEALIPTLAGETGFAARVVSVRPLGHETILLLGLTRPGSDEPVMPLTARVPGRPTCAPGDLLGLAIETDECFVFPDEGPDDTAEAPPMAAP</sequence>
<dbReference type="PROSITE" id="PS50893">
    <property type="entry name" value="ABC_TRANSPORTER_2"/>
    <property type="match status" value="1"/>
</dbReference>
<keyword evidence="1" id="KW-0813">Transport</keyword>
<dbReference type="InterPro" id="IPR027417">
    <property type="entry name" value="P-loop_NTPase"/>
</dbReference>
<dbReference type="Proteomes" id="UP000554286">
    <property type="component" value="Unassembled WGS sequence"/>
</dbReference>
<dbReference type="SMART" id="SM00382">
    <property type="entry name" value="AAA"/>
    <property type="match status" value="1"/>
</dbReference>
<dbReference type="InterPro" id="IPR003593">
    <property type="entry name" value="AAA+_ATPase"/>
</dbReference>
<feature type="domain" description="ABC transporter" evidence="9">
    <location>
        <begin position="12"/>
        <end position="246"/>
    </location>
</feature>
<dbReference type="InterPro" id="IPR050093">
    <property type="entry name" value="ABC_SmlMolc_Importer"/>
</dbReference>
<evidence type="ECO:0000313" key="11">
    <source>
        <dbReference type="Proteomes" id="UP000554286"/>
    </source>
</evidence>
<keyword evidence="3" id="KW-0410">Iron transport</keyword>
<dbReference type="GO" id="GO:0016020">
    <property type="term" value="C:membrane"/>
    <property type="evidence" value="ECO:0007669"/>
    <property type="project" value="InterPro"/>
</dbReference>
<dbReference type="PROSITE" id="PS00211">
    <property type="entry name" value="ABC_TRANSPORTER_1"/>
    <property type="match status" value="1"/>
</dbReference>
<proteinExistence type="predicted"/>
<dbReference type="InterPro" id="IPR015853">
    <property type="entry name" value="ABC_transpr_FbpC"/>
</dbReference>
<evidence type="ECO:0000256" key="6">
    <source>
        <dbReference type="ARBA" id="ARBA00023004"/>
    </source>
</evidence>
<evidence type="ECO:0000256" key="4">
    <source>
        <dbReference type="ARBA" id="ARBA00022741"/>
    </source>
</evidence>
<dbReference type="AlphaFoldDB" id="A0A7W6W9A2"/>
<dbReference type="InterPro" id="IPR008995">
    <property type="entry name" value="Mo/tungstate-bd_C_term_dom"/>
</dbReference>
<dbReference type="FunFam" id="3.40.50.300:FF:000425">
    <property type="entry name" value="Probable ABC transporter, ATP-binding subunit"/>
    <property type="match status" value="1"/>
</dbReference>
<dbReference type="PANTHER" id="PTHR42781">
    <property type="entry name" value="SPERMIDINE/PUTRESCINE IMPORT ATP-BINDING PROTEIN POTA"/>
    <property type="match status" value="1"/>
</dbReference>